<sequence>MSRVSAPNLHKKKVMSSCLLELFVTIFIASCVFVWCDQVNIEQHGGFKNVR</sequence>
<reference evidence="2" key="1">
    <citation type="journal article" date="2023" name="Genome Biol. Evol.">
        <title>Long-read-based Genome Assembly of Drosophila gunungcola Reveals Fewer Chemosensory Genes in Flower-breeding Species.</title>
        <authorList>
            <person name="Negi A."/>
            <person name="Liao B.Y."/>
            <person name="Yeh S.D."/>
        </authorList>
    </citation>
    <scope>NUCLEOTIDE SEQUENCE</scope>
    <source>
        <strain evidence="2">Sukarami</strain>
    </source>
</reference>
<keyword evidence="3" id="KW-1185">Reference proteome</keyword>
<name>A0A9P9YEG8_9MUSC</name>
<organism evidence="2 3">
    <name type="scientific">Drosophila gunungcola</name>
    <name type="common">fruit fly</name>
    <dbReference type="NCBI Taxonomy" id="103775"/>
    <lineage>
        <taxon>Eukaryota</taxon>
        <taxon>Metazoa</taxon>
        <taxon>Ecdysozoa</taxon>
        <taxon>Arthropoda</taxon>
        <taxon>Hexapoda</taxon>
        <taxon>Insecta</taxon>
        <taxon>Pterygota</taxon>
        <taxon>Neoptera</taxon>
        <taxon>Endopterygota</taxon>
        <taxon>Diptera</taxon>
        <taxon>Brachycera</taxon>
        <taxon>Muscomorpha</taxon>
        <taxon>Ephydroidea</taxon>
        <taxon>Drosophilidae</taxon>
        <taxon>Drosophila</taxon>
        <taxon>Sophophora</taxon>
    </lineage>
</organism>
<accession>A0A9P9YEG8</accession>
<dbReference type="AlphaFoldDB" id="A0A9P9YEG8"/>
<dbReference type="EMBL" id="JAMKOV010000035">
    <property type="protein sequence ID" value="KAI8035478.1"/>
    <property type="molecule type" value="Genomic_DNA"/>
</dbReference>
<comment type="caution">
    <text evidence="2">The sequence shown here is derived from an EMBL/GenBank/DDBJ whole genome shotgun (WGS) entry which is preliminary data.</text>
</comment>
<evidence type="ECO:0000313" key="2">
    <source>
        <dbReference type="EMBL" id="KAI8035478.1"/>
    </source>
</evidence>
<evidence type="ECO:0000313" key="3">
    <source>
        <dbReference type="Proteomes" id="UP001059596"/>
    </source>
</evidence>
<keyword evidence="1" id="KW-0472">Membrane</keyword>
<feature type="transmembrane region" description="Helical" evidence="1">
    <location>
        <begin position="14"/>
        <end position="35"/>
    </location>
</feature>
<protein>
    <submittedName>
        <fullName evidence="2">Uncharacterized protein</fullName>
    </submittedName>
</protein>
<keyword evidence="1" id="KW-0812">Transmembrane</keyword>
<proteinExistence type="predicted"/>
<dbReference type="Proteomes" id="UP001059596">
    <property type="component" value="Unassembled WGS sequence"/>
</dbReference>
<keyword evidence="1" id="KW-1133">Transmembrane helix</keyword>
<gene>
    <name evidence="2" type="ORF">M5D96_011701</name>
</gene>
<evidence type="ECO:0000256" key="1">
    <source>
        <dbReference type="SAM" id="Phobius"/>
    </source>
</evidence>